<organism evidence="2 4">
    <name type="scientific">Zhongshania aliphaticivorans</name>
    <dbReference type="NCBI Taxonomy" id="1470434"/>
    <lineage>
        <taxon>Bacteria</taxon>
        <taxon>Pseudomonadati</taxon>
        <taxon>Pseudomonadota</taxon>
        <taxon>Gammaproteobacteria</taxon>
        <taxon>Cellvibrionales</taxon>
        <taxon>Spongiibacteraceae</taxon>
        <taxon>Zhongshania</taxon>
    </lineage>
</organism>
<dbReference type="Proteomes" id="UP000435877">
    <property type="component" value="Unassembled WGS sequence"/>
</dbReference>
<dbReference type="EMBL" id="CACSIM010000001">
    <property type="protein sequence ID" value="CAA0085995.1"/>
    <property type="molecule type" value="Genomic_DNA"/>
</dbReference>
<proteinExistence type="predicted"/>
<dbReference type="RefSeq" id="WP_159266867.1">
    <property type="nucleotide sequence ID" value="NZ_CACSIK010000001.1"/>
</dbReference>
<evidence type="ECO:0000313" key="2">
    <source>
        <dbReference type="EMBL" id="CAA0085995.1"/>
    </source>
</evidence>
<evidence type="ECO:0000313" key="4">
    <source>
        <dbReference type="Proteomes" id="UP000439591"/>
    </source>
</evidence>
<name>A0A5S9NA30_9GAMM</name>
<protein>
    <submittedName>
        <fullName evidence="2">Uncharacterized protein</fullName>
    </submittedName>
</protein>
<keyword evidence="3" id="KW-1185">Reference proteome</keyword>
<sequence length="91" mass="10216">MWIPNQVGDDSWVIEVTLWQLGGWGDVLTVILDPDGYPGERQRMPVYVATCGVSSRFGGLWIPNQVEDDVGRLGGRLESWVMTVCFLMDDL</sequence>
<dbReference type="Proteomes" id="UP000439591">
    <property type="component" value="Unassembled WGS sequence"/>
</dbReference>
<dbReference type="AlphaFoldDB" id="A0A5S9NA30"/>
<dbReference type="EMBL" id="CACSIK010000001">
    <property type="protein sequence ID" value="CAA0079837.1"/>
    <property type="molecule type" value="Genomic_DNA"/>
</dbReference>
<evidence type="ECO:0000313" key="1">
    <source>
        <dbReference type="EMBL" id="CAA0079837.1"/>
    </source>
</evidence>
<accession>A0A5S9NA30</accession>
<reference evidence="3 4" key="1">
    <citation type="submission" date="2019-11" db="EMBL/GenBank/DDBJ databases">
        <authorList>
            <person name="Holert J."/>
        </authorList>
    </citation>
    <scope>NUCLEOTIDE SEQUENCE [LARGE SCALE GENOMIC DNA]</scope>
    <source>
        <strain evidence="2">BC3_2A</strain>
        <strain evidence="1">SB11_1A</strain>
    </source>
</reference>
<evidence type="ECO:0000313" key="3">
    <source>
        <dbReference type="Proteomes" id="UP000435877"/>
    </source>
</evidence>
<gene>
    <name evidence="1" type="ORF">IHBHHGIJ_00145</name>
    <name evidence="2" type="ORF">KFEGEMFD_01004</name>
</gene>